<organism evidence="4 5">
    <name type="scientific">Thermofilum pendens (strain DSM 2475 / Hrk 5)</name>
    <dbReference type="NCBI Taxonomy" id="368408"/>
    <lineage>
        <taxon>Archaea</taxon>
        <taxon>Thermoproteota</taxon>
        <taxon>Thermoprotei</taxon>
        <taxon>Thermofilales</taxon>
        <taxon>Thermofilaceae</taxon>
        <taxon>Thermofilum</taxon>
    </lineage>
</organism>
<keyword evidence="2" id="KW-0472">Membrane</keyword>
<dbReference type="Pfam" id="PF13098">
    <property type="entry name" value="Thioredoxin_2"/>
    <property type="match status" value="1"/>
</dbReference>
<dbReference type="HOGENOM" id="CLU_560967_0_0_2"/>
<comment type="similarity">
    <text evidence="1">Belongs to the glutaredoxin family.</text>
</comment>
<keyword evidence="5" id="KW-1185">Reference proteome</keyword>
<dbReference type="Proteomes" id="UP000000641">
    <property type="component" value="Chromosome"/>
</dbReference>
<dbReference type="AlphaFoldDB" id="A1S045"/>
<feature type="transmembrane region" description="Helical" evidence="2">
    <location>
        <begin position="422"/>
        <end position="439"/>
    </location>
</feature>
<dbReference type="STRING" id="368408.Tpen_1428"/>
<dbReference type="Gene3D" id="3.40.30.10">
    <property type="entry name" value="Glutaredoxin"/>
    <property type="match status" value="1"/>
</dbReference>
<feature type="transmembrane region" description="Helical" evidence="2">
    <location>
        <begin position="236"/>
        <end position="264"/>
    </location>
</feature>
<reference evidence="5" key="1">
    <citation type="journal article" date="2008" name="J. Bacteriol.">
        <title>Genome sequence of Thermofilum pendens reveals an exceptional loss of biosynthetic pathways without genome reduction.</title>
        <authorList>
            <person name="Anderson I."/>
            <person name="Rodriguez J."/>
            <person name="Susanti D."/>
            <person name="Porat I."/>
            <person name="Reich C."/>
            <person name="Ulrich L.E."/>
            <person name="Elkins J.G."/>
            <person name="Mavromatis K."/>
            <person name="Lykidis A."/>
            <person name="Kim E."/>
            <person name="Thompson L.S."/>
            <person name="Nolan M."/>
            <person name="Land M."/>
            <person name="Copeland A."/>
            <person name="Lapidus A."/>
            <person name="Lucas S."/>
            <person name="Detter C."/>
            <person name="Zhulin I.B."/>
            <person name="Olsen G.J."/>
            <person name="Whitman W."/>
            <person name="Mukhopadhyay B."/>
            <person name="Bristow J."/>
            <person name="Kyrpides N."/>
        </authorList>
    </citation>
    <scope>NUCLEOTIDE SEQUENCE [LARGE SCALE GENOMIC DNA]</scope>
    <source>
        <strain evidence="5">DSM 2475 / Hrk 5</strain>
    </source>
</reference>
<dbReference type="EnsemblBacteria" id="ABL78825">
    <property type="protein sequence ID" value="ABL78825"/>
    <property type="gene ID" value="Tpen_1428"/>
</dbReference>
<evidence type="ECO:0000256" key="1">
    <source>
        <dbReference type="ARBA" id="ARBA00007787"/>
    </source>
</evidence>
<evidence type="ECO:0000313" key="5">
    <source>
        <dbReference type="Proteomes" id="UP000000641"/>
    </source>
</evidence>
<keyword evidence="2 4" id="KW-0812">Transmembrane</keyword>
<proteinExistence type="inferred from homology"/>
<dbReference type="EMBL" id="CP000505">
    <property type="protein sequence ID" value="ABL78825.1"/>
    <property type="molecule type" value="Genomic_DNA"/>
</dbReference>
<dbReference type="SUPFAM" id="SSF52833">
    <property type="entry name" value="Thioredoxin-like"/>
    <property type="match status" value="1"/>
</dbReference>
<dbReference type="InterPro" id="IPR013766">
    <property type="entry name" value="Thioredoxin_domain"/>
</dbReference>
<feature type="transmembrane region" description="Helical" evidence="2">
    <location>
        <begin position="64"/>
        <end position="86"/>
    </location>
</feature>
<evidence type="ECO:0000259" key="3">
    <source>
        <dbReference type="PROSITE" id="PS51352"/>
    </source>
</evidence>
<dbReference type="InterPro" id="IPR036249">
    <property type="entry name" value="Thioredoxin-like_sf"/>
</dbReference>
<feature type="transmembrane region" description="Helical" evidence="2">
    <location>
        <begin position="349"/>
        <end position="368"/>
    </location>
</feature>
<feature type="transmembrane region" description="Helical" evidence="2">
    <location>
        <begin position="380"/>
        <end position="401"/>
    </location>
</feature>
<evidence type="ECO:0000313" key="4">
    <source>
        <dbReference type="EMBL" id="ABL78825.1"/>
    </source>
</evidence>
<accession>A1S045</accession>
<protein>
    <submittedName>
        <fullName evidence="4">Cytochrome c biogenesis protein, transmembrane region</fullName>
    </submittedName>
</protein>
<feature type="domain" description="Thioredoxin" evidence="3">
    <location>
        <begin position="86"/>
        <end position="204"/>
    </location>
</feature>
<evidence type="ECO:0000256" key="2">
    <source>
        <dbReference type="SAM" id="Phobius"/>
    </source>
</evidence>
<dbReference type="CDD" id="cd02947">
    <property type="entry name" value="TRX_family"/>
    <property type="match status" value="1"/>
</dbReference>
<feature type="transmembrane region" description="Helical" evidence="2">
    <location>
        <begin position="304"/>
        <end position="328"/>
    </location>
</feature>
<dbReference type="eggNOG" id="arCOG02407">
    <property type="taxonomic scope" value="Archaea"/>
</dbReference>
<dbReference type="PROSITE" id="PS51352">
    <property type="entry name" value="THIOREDOXIN_2"/>
    <property type="match status" value="1"/>
</dbReference>
<dbReference type="KEGG" id="tpe:Tpen_1428"/>
<gene>
    <name evidence="4" type="ordered locus">Tpen_1428</name>
</gene>
<sequence>MGLTARWTPRPRASAPSGLHAFSAHRVRASAGLRETVIFHLDTRVYAMKTWKLSLNSPAKSRRLGWRALVAMVALSAVLSVALLYARSQRPAEPYLLASSSEVYSAVSSGGAVAIMFSSPTCPVCEKMEPYWAALASRGGVLAVRFYVVRLGEGTAEAFYKYGVTSTPTYILFLDGRVAARYVGEFPGPNVTQSMLSWVLASLVQPLPQAGAPQGNSCEAGSCPVEPRSQGSGLPLVAAVVSFFAGVLAAFSPCTLPLLIAHAAASARVGARASRMAGGCFAASASSILALGLLFALLSKALSVAHAVLTSFTAILLLLLGASGVAGYRVDLPAVLPGGRLGVYGRCGLFGFLSVQCNLPLVLGPFLAVVGTSMEDFSEALYLALGYSLGTSSVLALALSGSGKVASLFERALYREDLVNRLSGLLLIAAGTLLLFQPYA</sequence>
<dbReference type="InterPro" id="IPR012336">
    <property type="entry name" value="Thioredoxin-like_fold"/>
</dbReference>
<keyword evidence="2" id="KW-1133">Transmembrane helix</keyword>
<name>A1S045_THEPD</name>
<feature type="transmembrane region" description="Helical" evidence="2">
    <location>
        <begin position="276"/>
        <end position="298"/>
    </location>
</feature>